<evidence type="ECO:0000313" key="1">
    <source>
        <dbReference type="EMBL" id="EOO02744.1"/>
    </source>
</evidence>
<sequence>MFHLSRKAEELKDMYIRDVIQHWWNYRTKRFPDDWSALKFIAMEDTVHIYKDSIALPIVGGGYAYITHFDVPAHIEHDFVLGPRELIKEIECLLNRDIEDSCYWDLLNQPLQSDTWLKSMDLLEKASNIDKLIIVAKHQLRETTEKNLQVWRDQTGGYFEATVGYLDYHGKLEYFKCELSFLASYHEFLRVLEIHRKPPFEPDDKSVMDSWDLSIQILETASTKITKDFKDKVTVLKYNIAAFRETDWKSTGIWMYSLREMNGPERDPLWVAMDTKGNYVEAMREVAKLLADQDVQHMD</sequence>
<gene>
    <name evidence="1" type="ORF">UCRPA7_1727</name>
</gene>
<evidence type="ECO:0000313" key="2">
    <source>
        <dbReference type="Proteomes" id="UP000014074"/>
    </source>
</evidence>
<dbReference type="RefSeq" id="XP_007912497.1">
    <property type="nucleotide sequence ID" value="XM_007914306.1"/>
</dbReference>
<dbReference type="KEGG" id="tmn:UCRPA7_1727"/>
<dbReference type="GeneID" id="19321905"/>
<keyword evidence="2" id="KW-1185">Reference proteome</keyword>
<dbReference type="Proteomes" id="UP000014074">
    <property type="component" value="Unassembled WGS sequence"/>
</dbReference>
<dbReference type="AlphaFoldDB" id="R8BTX0"/>
<protein>
    <submittedName>
        <fullName evidence="1">Uncharacterized protein</fullName>
    </submittedName>
</protein>
<proteinExistence type="predicted"/>
<accession>R8BTX0</accession>
<dbReference type="HOGENOM" id="CLU_931217_0_0_1"/>
<organism evidence="1 2">
    <name type="scientific">Phaeoacremonium minimum (strain UCR-PA7)</name>
    <name type="common">Esca disease fungus</name>
    <name type="synonym">Togninia minima</name>
    <dbReference type="NCBI Taxonomy" id="1286976"/>
    <lineage>
        <taxon>Eukaryota</taxon>
        <taxon>Fungi</taxon>
        <taxon>Dikarya</taxon>
        <taxon>Ascomycota</taxon>
        <taxon>Pezizomycotina</taxon>
        <taxon>Sordariomycetes</taxon>
        <taxon>Sordariomycetidae</taxon>
        <taxon>Togniniales</taxon>
        <taxon>Togniniaceae</taxon>
        <taxon>Phaeoacremonium</taxon>
    </lineage>
</organism>
<reference evidence="2" key="1">
    <citation type="journal article" date="2013" name="Genome Announc.">
        <title>Draft genome sequence of the ascomycete Phaeoacremonium aleophilum strain UCR-PA7, a causal agent of the esca disease complex in grapevines.</title>
        <authorList>
            <person name="Blanco-Ulate B."/>
            <person name="Rolshausen P."/>
            <person name="Cantu D."/>
        </authorList>
    </citation>
    <scope>NUCLEOTIDE SEQUENCE [LARGE SCALE GENOMIC DNA]</scope>
    <source>
        <strain evidence="2">UCR-PA7</strain>
    </source>
</reference>
<dbReference type="EMBL" id="KB932902">
    <property type="protein sequence ID" value="EOO02744.1"/>
    <property type="molecule type" value="Genomic_DNA"/>
</dbReference>
<name>R8BTX0_PHAM7</name>